<evidence type="ECO:0000313" key="2">
    <source>
        <dbReference type="EMBL" id="RUS93048.1"/>
    </source>
</evidence>
<feature type="coiled-coil region" evidence="1">
    <location>
        <begin position="25"/>
        <end position="59"/>
    </location>
</feature>
<evidence type="ECO:0000313" key="3">
    <source>
        <dbReference type="Proteomes" id="UP000276103"/>
    </source>
</evidence>
<sequence length="201" mass="23099">MQGAGEQGENIYKLLRITNYELPNMEQMQVQIKELNEQIQVLQQERDALTNNKVESGENDSPQAIVEAYRRQARENVQLSAELKGIDDAIAALTESIAFLERQQKQKQGYLQKRSSLSIRISEQQQQLEEAKKVAQVHAQRVNQLAQELATEIKLLKACADELSPMYWQVYYKPFITGFKTISVPYVRSDGEVWTIVNRIV</sequence>
<evidence type="ECO:0000256" key="1">
    <source>
        <dbReference type="SAM" id="Coils"/>
    </source>
</evidence>
<protein>
    <submittedName>
        <fullName evidence="2">Uncharacterized protein</fullName>
    </submittedName>
</protein>
<dbReference type="EMBL" id="RSCM01000021">
    <property type="protein sequence ID" value="RUS93048.1"/>
    <property type="molecule type" value="Genomic_DNA"/>
</dbReference>
<dbReference type="AlphaFoldDB" id="A0A3S1BWX2"/>
<feature type="coiled-coil region" evidence="1">
    <location>
        <begin position="83"/>
        <end position="148"/>
    </location>
</feature>
<dbReference type="Proteomes" id="UP000276103">
    <property type="component" value="Unassembled WGS sequence"/>
</dbReference>
<organism evidence="2 3">
    <name type="scientific">Trichormus variabilis SAG 1403-4b</name>
    <dbReference type="NCBI Taxonomy" id="447716"/>
    <lineage>
        <taxon>Bacteria</taxon>
        <taxon>Bacillati</taxon>
        <taxon>Cyanobacteriota</taxon>
        <taxon>Cyanophyceae</taxon>
        <taxon>Nostocales</taxon>
        <taxon>Nostocaceae</taxon>
        <taxon>Trichormus</taxon>
    </lineage>
</organism>
<comment type="caution">
    <text evidence="2">The sequence shown here is derived from an EMBL/GenBank/DDBJ whole genome shotgun (WGS) entry which is preliminary data.</text>
</comment>
<keyword evidence="3" id="KW-1185">Reference proteome</keyword>
<name>A0A3S1BWX2_ANAVA</name>
<reference evidence="2 3" key="1">
    <citation type="journal article" date="2019" name="Genome Biol. Evol.">
        <title>Day and night: Metabolic profiles and evolutionary relationships of six axenic non-marine cyanobacteria.</title>
        <authorList>
            <person name="Will S.E."/>
            <person name="Henke P."/>
            <person name="Boedeker C."/>
            <person name="Huang S."/>
            <person name="Brinkmann H."/>
            <person name="Rohde M."/>
            <person name="Jarek M."/>
            <person name="Friedl T."/>
            <person name="Seufert S."/>
            <person name="Schumacher M."/>
            <person name="Overmann J."/>
            <person name="Neumann-Schaal M."/>
            <person name="Petersen J."/>
        </authorList>
    </citation>
    <scope>NUCLEOTIDE SEQUENCE [LARGE SCALE GENOMIC DNA]</scope>
    <source>
        <strain evidence="2 3">SAG 1403-4b</strain>
    </source>
</reference>
<keyword evidence="1" id="KW-0175">Coiled coil</keyword>
<gene>
    <name evidence="2" type="ORF">DSM107003_45880</name>
</gene>
<accession>A0A3S1BWX2</accession>
<proteinExistence type="predicted"/>